<protein>
    <submittedName>
        <fullName evidence="3">Uncharacterized protein LOC130495667</fullName>
    </submittedName>
</protein>
<dbReference type="KEGG" id="rsz:130495667"/>
<accession>A0A9W3BUP8</accession>
<dbReference type="InterPro" id="IPR026960">
    <property type="entry name" value="RVT-Znf"/>
</dbReference>
<evidence type="ECO:0000259" key="1">
    <source>
        <dbReference type="Pfam" id="PF13966"/>
    </source>
</evidence>
<name>A0A9W3BUP8_RAPSA</name>
<feature type="domain" description="Reverse transcriptase zinc-binding" evidence="1">
    <location>
        <begin position="21"/>
        <end position="105"/>
    </location>
</feature>
<evidence type="ECO:0000313" key="3">
    <source>
        <dbReference type="RefSeq" id="XP_056843085.1"/>
    </source>
</evidence>
<reference evidence="2" key="1">
    <citation type="journal article" date="2019" name="Database">
        <title>The radish genome database (RadishGD): an integrated information resource for radish genomics.</title>
        <authorList>
            <person name="Yu H.J."/>
            <person name="Baek S."/>
            <person name="Lee Y.J."/>
            <person name="Cho A."/>
            <person name="Mun J.H."/>
        </authorList>
    </citation>
    <scope>NUCLEOTIDE SEQUENCE [LARGE SCALE GENOMIC DNA]</scope>
    <source>
        <strain evidence="2">cv. WK10039</strain>
    </source>
</reference>
<dbReference type="Pfam" id="PF13966">
    <property type="entry name" value="zf-RVT"/>
    <property type="match status" value="1"/>
</dbReference>
<dbReference type="OrthoDB" id="1094856at2759"/>
<dbReference type="AlphaFoldDB" id="A0A9W3BUP8"/>
<evidence type="ECO:0000313" key="2">
    <source>
        <dbReference type="Proteomes" id="UP000504610"/>
    </source>
</evidence>
<dbReference type="PANTHER" id="PTHR33116:SF78">
    <property type="entry name" value="OS12G0587133 PROTEIN"/>
    <property type="match status" value="1"/>
</dbReference>
<dbReference type="GeneID" id="130495667"/>
<dbReference type="PANTHER" id="PTHR33116">
    <property type="entry name" value="REVERSE TRANSCRIPTASE ZINC-BINDING DOMAIN-CONTAINING PROTEIN-RELATED-RELATED"/>
    <property type="match status" value="1"/>
</dbReference>
<proteinExistence type="predicted"/>
<dbReference type="Proteomes" id="UP000504610">
    <property type="component" value="Chromosome 6"/>
</dbReference>
<gene>
    <name evidence="3" type="primary">LOC130495667</name>
</gene>
<organism evidence="2 3">
    <name type="scientific">Raphanus sativus</name>
    <name type="common">Radish</name>
    <name type="synonym">Raphanus raphanistrum var. sativus</name>
    <dbReference type="NCBI Taxonomy" id="3726"/>
    <lineage>
        <taxon>Eukaryota</taxon>
        <taxon>Viridiplantae</taxon>
        <taxon>Streptophyta</taxon>
        <taxon>Embryophyta</taxon>
        <taxon>Tracheophyta</taxon>
        <taxon>Spermatophyta</taxon>
        <taxon>Magnoliopsida</taxon>
        <taxon>eudicotyledons</taxon>
        <taxon>Gunneridae</taxon>
        <taxon>Pentapetalae</taxon>
        <taxon>rosids</taxon>
        <taxon>malvids</taxon>
        <taxon>Brassicales</taxon>
        <taxon>Brassicaceae</taxon>
        <taxon>Brassiceae</taxon>
        <taxon>Raphanus</taxon>
    </lineage>
</organism>
<reference evidence="3" key="2">
    <citation type="submission" date="2025-08" db="UniProtKB">
        <authorList>
            <consortium name="RefSeq"/>
        </authorList>
    </citation>
    <scope>IDENTIFICATION</scope>
    <source>
        <tissue evidence="3">Leaf</tissue>
    </source>
</reference>
<sequence length="206" mass="24350">MTDRADVALWKHSGDIYRPEFSTKRTWNLIRQVHPQVQWHSGIWFQHATPKYVFCTWSATHNRLTTGDRMAAWNSGINPLCIFCNQEIETRDHIFFDCVFSTEVWSLLTKGLLRNRFTKIWGELLQLVSDTTLDIKSRALLRYTLQVSVHFIWRERNERRHGATPMAPSSLIKMIDRQIRNWCLTVSATGHKNYDTLLQRWFAVRA</sequence>
<dbReference type="RefSeq" id="XP_056843085.1">
    <property type="nucleotide sequence ID" value="XM_056987105.1"/>
</dbReference>
<keyword evidence="2" id="KW-1185">Reference proteome</keyword>